<dbReference type="EMBL" id="CABFNS010000743">
    <property type="protein sequence ID" value="VUC26124.1"/>
    <property type="molecule type" value="Genomic_DNA"/>
</dbReference>
<protein>
    <recommendedName>
        <fullName evidence="4">Fungal N-terminal domain-containing protein</fullName>
    </recommendedName>
</protein>
<reference evidence="2 3" key="1">
    <citation type="submission" date="2019-06" db="EMBL/GenBank/DDBJ databases">
        <authorList>
            <person name="Broberg M."/>
        </authorList>
    </citation>
    <scope>NUCLEOTIDE SEQUENCE [LARGE SCALE GENOMIC DNA]</scope>
</reference>
<organism evidence="2 3">
    <name type="scientific">Bionectria ochroleuca</name>
    <name type="common">Gliocladium roseum</name>
    <dbReference type="NCBI Taxonomy" id="29856"/>
    <lineage>
        <taxon>Eukaryota</taxon>
        <taxon>Fungi</taxon>
        <taxon>Dikarya</taxon>
        <taxon>Ascomycota</taxon>
        <taxon>Pezizomycotina</taxon>
        <taxon>Sordariomycetes</taxon>
        <taxon>Hypocreomycetidae</taxon>
        <taxon>Hypocreales</taxon>
        <taxon>Bionectriaceae</taxon>
        <taxon>Clonostachys</taxon>
    </lineage>
</organism>
<evidence type="ECO:0000313" key="3">
    <source>
        <dbReference type="Proteomes" id="UP000766486"/>
    </source>
</evidence>
<evidence type="ECO:0008006" key="4">
    <source>
        <dbReference type="Google" id="ProtNLM"/>
    </source>
</evidence>
<dbReference type="Proteomes" id="UP000766486">
    <property type="component" value="Unassembled WGS sequence"/>
</dbReference>
<sequence length="290" mass="32465">MAELVGLVSAIAALATLGFKLTCWMSNIAEELGTAGQLKSVAVDIKALVLVLHELKKHLKNLKYITKQAFQTAQDIIDQCAVELKDLEECIAPLLNKGDPVLSLSWMMRVKWFFAKSKLATRRTAIDSLELTLDLSIPVLVYWMANIPSKPLSINLRGEFSTNRKFREYMEAEMKVLVEKCANTKAVFLEAERYGRTIETLLLSSNAVEEALQLEDGGENDRCALSETTHNEVSTVTVWNYERARESSRSSNSEVIGTFSDDQTAYTDPKDYVELRSHGSEATFGSIREQ</sequence>
<gene>
    <name evidence="2" type="ORF">CLO192961_LOCUS183021</name>
</gene>
<evidence type="ECO:0000313" key="2">
    <source>
        <dbReference type="EMBL" id="VUC26124.1"/>
    </source>
</evidence>
<evidence type="ECO:0000256" key="1">
    <source>
        <dbReference type="SAM" id="MobiDB-lite"/>
    </source>
</evidence>
<keyword evidence="3" id="KW-1185">Reference proteome</keyword>
<accession>A0ABY6U7U3</accession>
<proteinExistence type="predicted"/>
<comment type="caution">
    <text evidence="2">The sequence shown here is derived from an EMBL/GenBank/DDBJ whole genome shotgun (WGS) entry which is preliminary data.</text>
</comment>
<name>A0ABY6U7U3_BIOOC</name>
<feature type="region of interest" description="Disordered" evidence="1">
    <location>
        <begin position="250"/>
        <end position="271"/>
    </location>
</feature>